<reference evidence="1 2" key="1">
    <citation type="submission" date="2016-02" db="EMBL/GenBank/DDBJ databases">
        <title>Genome analysis of coral dinoflagellate symbionts highlights evolutionary adaptations to a symbiotic lifestyle.</title>
        <authorList>
            <person name="Aranda M."/>
            <person name="Li Y."/>
            <person name="Liew Y.J."/>
            <person name="Baumgarten S."/>
            <person name="Simakov O."/>
            <person name="Wilson M."/>
            <person name="Piel J."/>
            <person name="Ashoor H."/>
            <person name="Bougouffa S."/>
            <person name="Bajic V.B."/>
            <person name="Ryu T."/>
            <person name="Ravasi T."/>
            <person name="Bayer T."/>
            <person name="Micklem G."/>
            <person name="Kim H."/>
            <person name="Bhak J."/>
            <person name="Lajeunesse T.C."/>
            <person name="Voolstra C.R."/>
        </authorList>
    </citation>
    <scope>NUCLEOTIDE SEQUENCE [LARGE SCALE GENOMIC DNA]</scope>
    <source>
        <strain evidence="1 2">CCMP2467</strain>
    </source>
</reference>
<evidence type="ECO:0000313" key="2">
    <source>
        <dbReference type="Proteomes" id="UP000186817"/>
    </source>
</evidence>
<name>A0A1Q9D2V7_SYMMI</name>
<proteinExistence type="predicted"/>
<protein>
    <submittedName>
        <fullName evidence="1">Uncharacterized protein</fullName>
    </submittedName>
</protein>
<keyword evidence="2" id="KW-1185">Reference proteome</keyword>
<organism evidence="1 2">
    <name type="scientific">Symbiodinium microadriaticum</name>
    <name type="common">Dinoflagellate</name>
    <name type="synonym">Zooxanthella microadriatica</name>
    <dbReference type="NCBI Taxonomy" id="2951"/>
    <lineage>
        <taxon>Eukaryota</taxon>
        <taxon>Sar</taxon>
        <taxon>Alveolata</taxon>
        <taxon>Dinophyceae</taxon>
        <taxon>Suessiales</taxon>
        <taxon>Symbiodiniaceae</taxon>
        <taxon>Symbiodinium</taxon>
    </lineage>
</organism>
<dbReference type="Proteomes" id="UP000186817">
    <property type="component" value="Unassembled WGS sequence"/>
</dbReference>
<evidence type="ECO:0000313" key="1">
    <source>
        <dbReference type="EMBL" id="OLP89512.1"/>
    </source>
</evidence>
<dbReference type="AlphaFoldDB" id="A0A1Q9D2V7"/>
<gene>
    <name evidence="1" type="ORF">AK812_SmicGene29024</name>
</gene>
<dbReference type="EMBL" id="LSRX01000756">
    <property type="protein sequence ID" value="OLP89512.1"/>
    <property type="molecule type" value="Genomic_DNA"/>
</dbReference>
<accession>A0A1Q9D2V7</accession>
<comment type="caution">
    <text evidence="1">The sequence shown here is derived from an EMBL/GenBank/DDBJ whole genome shotgun (WGS) entry which is preliminary data.</text>
</comment>
<sequence length="173" mass="19224">MATASAKVSSVLRHAKWQGEGRALLSPGKVRLGALLRDRSLPRVRIQQADLQKCYSLFCRQLFSSLQSDLGRNPQHGWNFSNRFEPVYLFLETRPKYARKKAMSELRDSAGRSCHGDGRGRYHLRCNKGMEVAALKEVALAVVANRKGTLRNVAGLSANDSLKKVLLPAVGFT</sequence>